<evidence type="ECO:0000256" key="3">
    <source>
        <dbReference type="ARBA" id="ARBA00022692"/>
    </source>
</evidence>
<dbReference type="Gene3D" id="2.60.40.1120">
    <property type="entry name" value="Carboxypeptidase-like, regulatory domain"/>
    <property type="match status" value="1"/>
</dbReference>
<dbReference type="GO" id="GO:0005261">
    <property type="term" value="F:monoatomic cation channel activity"/>
    <property type="evidence" value="ECO:0007669"/>
    <property type="project" value="TreeGrafter"/>
</dbReference>
<feature type="region of interest" description="Disordered" evidence="7">
    <location>
        <begin position="1604"/>
        <end position="1628"/>
    </location>
</feature>
<keyword evidence="6" id="KW-0472">Membrane</keyword>
<dbReference type="InterPro" id="IPR013783">
    <property type="entry name" value="Ig-like_fold"/>
</dbReference>
<sequence>MRAAVDCSAHRLNAALRLRVEGPKALAIAVAFTLLLLTGCGSAPNATQVTIVGVTAQHRLQSNTTAQLTFDPTALLLYGSVELARTQITFTPTSGSPVTVAPTAQAAGTSGEVVLTFSIPALTITTPTQYQVTISGETTRDQHFSSIQSTTVTIDPAASISTLTPASAPVGQTVSVTIAASNTDFLQGQTQTNFGAGISVNGAGSSLPGNITVTGAGTATASLDIDPAATTGTRDVTVSTGDQTATLKAGFTVLPVLLPLKASAGGPYQGLTQQPIQFDGSASSDPNGLALTYAWTFGDGQTGTGVKPTHTYTKAGSYTVVLTVSDANSLTASSTSTASITALTNPIAVAGGPYTGTTGQPVSFDASASTDPNQSALTYSWAFGDGATASVAKPAHAYASAGTFQAVLTVADTYGLTATSNATVTVTNASQNPVAIIGGPYTGTAGAPIQFNGSASTGPNSLSLVYAWDFGDGTVGSTAQPQHTYAAAGTYTVKLIVSDSTNLSGTAATTATVSAATALTANAGGPYTGTTAQPVTFNGTGSSDPKGEVLTYAWSFGDGGKATGVSPTYTYSAVGTFTVTLSVTNKDGATASATTSATITAPGTLAAIFTSPSTGNVSQVLTFDGSTSTAPGTDTLTYAWAFGDGTTGTGVAVTHTYTAPGSFTVSLTVTDGANQASTTSGVVITQPVALSILTPTQGALFKTTSVSVTGTADTTAQSVVVNGVTATLTSGTFTATVPVREGVNILTATGTAATGNVGTASTSITVDLTPPALSIFQPADQSTVTTQQVNVAGMITDQVTGTVNANDVTVTVNGQAAAVANRSFLLSGLVLVPGANTLTVVATDKAGNTSQSIAHVNLAPATAQQHVAILSGNNQTGTIGTVLSQALQVQLQTANGTPIPGRAVTFTVTASDGQVESLPQQAQTLSLQTDATGKASVLLQLGTRAGLGINQVSVTSPGFLGSAVFTETTTPGAPAYIHEFLGNNQRGILGQPLAQNLQTIVQDTGGNPIANVPVTFTINGGDGSVGAATTTAQTTYTVNTNSDGRALATLTLGQQQGINNNLVTADFPADPNSPVTFYASGFSSGPASSTSVSGVVLDNAGAPVPNATASLLNTNLSTTTDANGHFTLSATPVGTVTLLVDGSTTTLPETLPSLSFLLQDLPGQNNTLKMPVYLPIVDTSSAQTAGGNQAVTLALKGMAGAGITIAPNSVTFPDGSHVGQLTLSQVKSDLIPMPPPNGIPPAFAWTIQPAGTKFSTPAAITIPNTSGLAPGMVEEFYQYDHDLEQFVSVGTLRVSPDGSVLNSDPGFGITKAGWSSPGSNPPPSGCAHTCDTGNPCRQGTKDPSTCQCVFKNVSGACGTKPSGRTSCLTAGMCNQGSCDGPKRVSGPCNSGFYCEQNSKCQSNGVCKGDQVPDTGIDPAALGSSFSASWTGLTNLLQGGLASRLPGGATATAQFTPNFSIKGRCCEKKQDTEALVSGSLAASVTLTSPKATVTKSLLGIDIGPFISAFGTGTLKASVSYDGCAAPKKTVGVTGSGSLQLGVMGGLAAEVFNPFYPFETIGANGNIQVSSTGTISGDGESITISLGIDPVTLNFVVSYPGGHSSTSSLQLLPPGPTISVTVPNPPPPSP</sequence>
<keyword evidence="5" id="KW-1133">Transmembrane helix</keyword>
<dbReference type="SUPFAM" id="SSF49373">
    <property type="entry name" value="Invasin/intimin cell-adhesion fragments"/>
    <property type="match status" value="2"/>
</dbReference>
<proteinExistence type="inferred from homology"/>
<feature type="domain" description="PKD" evidence="8">
    <location>
        <begin position="518"/>
        <end position="606"/>
    </location>
</feature>
<dbReference type="InterPro" id="IPR022409">
    <property type="entry name" value="PKD/Chitinase_dom"/>
</dbReference>
<evidence type="ECO:0000256" key="1">
    <source>
        <dbReference type="ARBA" id="ARBA00004141"/>
    </source>
</evidence>
<dbReference type="SUPFAM" id="SSF49299">
    <property type="entry name" value="PKD domain"/>
    <property type="match status" value="5"/>
</dbReference>
<comment type="caution">
    <text evidence="10">The sequence shown here is derived from an EMBL/GenBank/DDBJ whole genome shotgun (WGS) entry which is preliminary data.</text>
</comment>
<accession>A0A4Q0T461</accession>
<organism evidence="10 11">
    <name type="scientific">Granulicella sibirica</name>
    <dbReference type="NCBI Taxonomy" id="2479048"/>
    <lineage>
        <taxon>Bacteria</taxon>
        <taxon>Pseudomonadati</taxon>
        <taxon>Acidobacteriota</taxon>
        <taxon>Terriglobia</taxon>
        <taxon>Terriglobales</taxon>
        <taxon>Acidobacteriaceae</taxon>
        <taxon>Granulicella</taxon>
    </lineage>
</organism>
<feature type="domain" description="PKD" evidence="8">
    <location>
        <begin position="259"/>
        <end position="347"/>
    </location>
</feature>
<evidence type="ECO:0000313" key="10">
    <source>
        <dbReference type="EMBL" id="RXH58433.1"/>
    </source>
</evidence>
<dbReference type="Pfam" id="PF09136">
    <property type="entry name" value="Glucodextran_B"/>
    <property type="match status" value="1"/>
</dbReference>
<dbReference type="Pfam" id="PF18911">
    <property type="entry name" value="PKD_4"/>
    <property type="match status" value="5"/>
</dbReference>
<feature type="domain" description="PKD" evidence="8">
    <location>
        <begin position="604"/>
        <end position="691"/>
    </location>
</feature>
<name>A0A4Q0T461_9BACT</name>
<evidence type="ECO:0000256" key="6">
    <source>
        <dbReference type="ARBA" id="ARBA00023136"/>
    </source>
</evidence>
<dbReference type="EMBL" id="RDSM01000001">
    <property type="protein sequence ID" value="RXH58433.1"/>
    <property type="molecule type" value="Genomic_DNA"/>
</dbReference>
<comment type="similarity">
    <text evidence="2">Belongs to the intimin/invasin family.</text>
</comment>
<dbReference type="RefSeq" id="WP_128912430.1">
    <property type="nucleotide sequence ID" value="NZ_RDSM01000001.1"/>
</dbReference>
<reference evidence="11" key="2">
    <citation type="submission" date="2019-02" db="EMBL/GenBank/DDBJ databases">
        <title>Granulicella sibirica sp. nov., a psychrotolerant acidobacterium isolated from an organic soil layer in forested tundra, West Siberia.</title>
        <authorList>
            <person name="Oshkin I.Y."/>
            <person name="Kulichevskaya I.S."/>
            <person name="Rijpstra W.I.C."/>
            <person name="Sinninghe Damste J.S."/>
            <person name="Rakitin A.L."/>
            <person name="Ravin N.V."/>
            <person name="Dedysh S.N."/>
        </authorList>
    </citation>
    <scope>NUCLEOTIDE SEQUENCE [LARGE SCALE GENOMIC DNA]</scope>
    <source>
        <strain evidence="11">AF10</strain>
    </source>
</reference>
<dbReference type="Proteomes" id="UP000289437">
    <property type="component" value="Unassembled WGS sequence"/>
</dbReference>
<dbReference type="Gene3D" id="2.60.40.10">
    <property type="entry name" value="Immunoglobulins"/>
    <property type="match status" value="10"/>
</dbReference>
<dbReference type="PANTHER" id="PTHR46730">
    <property type="entry name" value="POLYCYSTIN-1"/>
    <property type="match status" value="1"/>
</dbReference>
<dbReference type="InterPro" id="IPR035986">
    <property type="entry name" value="PKD_dom_sf"/>
</dbReference>
<dbReference type="InterPro" id="IPR003344">
    <property type="entry name" value="Big_1_dom"/>
</dbReference>
<evidence type="ECO:0000259" key="9">
    <source>
        <dbReference type="PROSITE" id="PS51127"/>
    </source>
</evidence>
<evidence type="ECO:0000256" key="4">
    <source>
        <dbReference type="ARBA" id="ARBA00022737"/>
    </source>
</evidence>
<protein>
    <submittedName>
        <fullName evidence="10">Cytochrome c551/c552</fullName>
    </submittedName>
</protein>
<feature type="domain" description="PKD" evidence="8">
    <location>
        <begin position="345"/>
        <end position="431"/>
    </location>
</feature>
<comment type="subcellular location">
    <subcellularLocation>
        <location evidence="1">Membrane</location>
        <topology evidence="1">Multi-pass membrane protein</topology>
    </subcellularLocation>
</comment>
<evidence type="ECO:0000259" key="8">
    <source>
        <dbReference type="PROSITE" id="PS50093"/>
    </source>
</evidence>
<dbReference type="PANTHER" id="PTHR46730:SF4">
    <property type="entry name" value="POLYCYSTIC KIDNEY DISEASE PROTEIN 1-LIKE 1"/>
    <property type="match status" value="1"/>
</dbReference>
<dbReference type="OrthoDB" id="9758822at2"/>
<evidence type="ECO:0000256" key="7">
    <source>
        <dbReference type="SAM" id="MobiDB-lite"/>
    </source>
</evidence>
<evidence type="ECO:0000256" key="2">
    <source>
        <dbReference type="ARBA" id="ARBA00010116"/>
    </source>
</evidence>
<keyword evidence="3" id="KW-0812">Transmembrane</keyword>
<dbReference type="InterPro" id="IPR008964">
    <property type="entry name" value="Invasin/intimin_cell_adhesion"/>
</dbReference>
<evidence type="ECO:0000313" key="11">
    <source>
        <dbReference type="Proteomes" id="UP000289437"/>
    </source>
</evidence>
<dbReference type="CDD" id="cd00146">
    <property type="entry name" value="PKD"/>
    <property type="match status" value="5"/>
</dbReference>
<keyword evidence="11" id="KW-1185">Reference proteome</keyword>
<dbReference type="SMART" id="SM00089">
    <property type="entry name" value="PKD"/>
    <property type="match status" value="5"/>
</dbReference>
<dbReference type="PROSITE" id="PS51127">
    <property type="entry name" value="BIG1"/>
    <property type="match status" value="1"/>
</dbReference>
<dbReference type="SUPFAM" id="SSF49464">
    <property type="entry name" value="Carboxypeptidase regulatory domain-like"/>
    <property type="match status" value="1"/>
</dbReference>
<dbReference type="GO" id="GO:0005886">
    <property type="term" value="C:plasma membrane"/>
    <property type="evidence" value="ECO:0007669"/>
    <property type="project" value="TreeGrafter"/>
</dbReference>
<reference evidence="10 11" key="1">
    <citation type="submission" date="2018-11" db="EMBL/GenBank/DDBJ databases">
        <authorList>
            <person name="Mardanov A.V."/>
            <person name="Ravin N.V."/>
            <person name="Dedysh S.N."/>
        </authorList>
    </citation>
    <scope>NUCLEOTIDE SEQUENCE [LARGE SCALE GENOMIC DNA]</scope>
    <source>
        <strain evidence="10 11">AF10</strain>
    </source>
</reference>
<dbReference type="InterPro" id="IPR008969">
    <property type="entry name" value="CarboxyPept-like_regulatory"/>
</dbReference>
<dbReference type="Pfam" id="PF13620">
    <property type="entry name" value="CarboxypepD_reg"/>
    <property type="match status" value="1"/>
</dbReference>
<feature type="domain" description="PKD" evidence="8">
    <location>
        <begin position="432"/>
        <end position="520"/>
    </location>
</feature>
<evidence type="ECO:0000256" key="5">
    <source>
        <dbReference type="ARBA" id="ARBA00022989"/>
    </source>
</evidence>
<keyword evidence="4" id="KW-0677">Repeat</keyword>
<dbReference type="PROSITE" id="PS50093">
    <property type="entry name" value="PKD"/>
    <property type="match status" value="5"/>
</dbReference>
<dbReference type="GO" id="GO:0006816">
    <property type="term" value="P:calcium ion transport"/>
    <property type="evidence" value="ECO:0007669"/>
    <property type="project" value="TreeGrafter"/>
</dbReference>
<dbReference type="InterPro" id="IPR000601">
    <property type="entry name" value="PKD_dom"/>
</dbReference>
<feature type="domain" description="Big-1" evidence="9">
    <location>
        <begin position="978"/>
        <end position="1078"/>
    </location>
</feature>
<gene>
    <name evidence="10" type="ORF">GRAN_1743</name>
</gene>